<evidence type="ECO:0000256" key="7">
    <source>
        <dbReference type="HAMAP-Rule" id="MF_00258"/>
    </source>
</evidence>
<comment type="caution">
    <text evidence="8">The sequence shown here is derived from an EMBL/GenBank/DDBJ whole genome shotgun (WGS) entry which is preliminary data.</text>
</comment>
<keyword evidence="3 7" id="KW-0133">Cell shape</keyword>
<evidence type="ECO:0000313" key="8">
    <source>
        <dbReference type="EMBL" id="EFF69006.1"/>
    </source>
</evidence>
<dbReference type="GO" id="GO:0008881">
    <property type="term" value="F:glutamate racemase activity"/>
    <property type="evidence" value="ECO:0007669"/>
    <property type="project" value="UniProtKB-UniRule"/>
</dbReference>
<dbReference type="InterPro" id="IPR015942">
    <property type="entry name" value="Asp/Glu/hydantoin_racemase"/>
</dbReference>
<feature type="binding site" evidence="7">
    <location>
        <begin position="95"/>
        <end position="96"/>
    </location>
    <ligand>
        <name>substrate</name>
    </ligand>
</feature>
<gene>
    <name evidence="7 8" type="primary">murI</name>
    <name evidence="8" type="ORF">BUTYVIB_00811</name>
</gene>
<dbReference type="PROSITE" id="PS00924">
    <property type="entry name" value="ASP_GLU_RACEMASE_2"/>
    <property type="match status" value="1"/>
</dbReference>
<evidence type="ECO:0000256" key="2">
    <source>
        <dbReference type="ARBA" id="ARBA00013090"/>
    </source>
</evidence>
<dbReference type="AlphaFoldDB" id="D4RYA6"/>
<dbReference type="PROSITE" id="PS00923">
    <property type="entry name" value="ASP_GLU_RACEMASE_1"/>
    <property type="match status" value="1"/>
</dbReference>
<keyword evidence="6 7" id="KW-0961">Cell wall biogenesis/degradation</keyword>
<protein>
    <recommendedName>
        <fullName evidence="2 7">Glutamate racemase</fullName>
        <ecNumber evidence="2 7">5.1.1.3</ecNumber>
    </recommendedName>
</protein>
<keyword evidence="5 7" id="KW-0413">Isomerase</keyword>
<comment type="catalytic activity">
    <reaction evidence="1 7">
        <text>L-glutamate = D-glutamate</text>
        <dbReference type="Rhea" id="RHEA:12813"/>
        <dbReference type="ChEBI" id="CHEBI:29985"/>
        <dbReference type="ChEBI" id="CHEBI:29986"/>
        <dbReference type="EC" id="5.1.1.3"/>
    </reaction>
</comment>
<dbReference type="Gene3D" id="3.40.50.1860">
    <property type="match status" value="2"/>
</dbReference>
<dbReference type="STRING" id="45851.BHV86_02025"/>
<dbReference type="HAMAP" id="MF_00258">
    <property type="entry name" value="Glu_racemase"/>
    <property type="match status" value="1"/>
</dbReference>
<dbReference type="Proteomes" id="UP000006238">
    <property type="component" value="Unassembled WGS sequence"/>
</dbReference>
<feature type="binding site" evidence="7">
    <location>
        <begin position="31"/>
        <end position="32"/>
    </location>
    <ligand>
        <name>substrate</name>
    </ligand>
</feature>
<dbReference type="InterPro" id="IPR018187">
    <property type="entry name" value="Asp/Glu_racemase_AS_1"/>
</dbReference>
<dbReference type="HOGENOM" id="CLU_052344_1_0_9"/>
<dbReference type="InterPro" id="IPR004391">
    <property type="entry name" value="Glu_race"/>
</dbReference>
<dbReference type="UniPathway" id="UPA00219"/>
<dbReference type="InterPro" id="IPR033134">
    <property type="entry name" value="Asp/Glu_racemase_AS_2"/>
</dbReference>
<dbReference type="GO" id="GO:0071555">
    <property type="term" value="P:cell wall organization"/>
    <property type="evidence" value="ECO:0007669"/>
    <property type="project" value="UniProtKB-KW"/>
</dbReference>
<dbReference type="SUPFAM" id="SSF53681">
    <property type="entry name" value="Aspartate/glutamate racemase"/>
    <property type="match status" value="2"/>
</dbReference>
<sequence length="280" mass="30624">MLAQLSNLDFHIIYLGVIVMEPNTRPVGVFDSGVGGISVLSELVKLMPYENFIYFGDSANAPYGTKPLDKVAELTIHTADMLIAKGCKCLVIACNTATVAAVSRIRNMYPAIPVIGIEPALKPAALDNPGKRILVLATHITLNQSKFLNLMTRYKDLADIFTLEAPGIVEAVEKGLTDSQEFMDYLKNLLHEYIDNPVDAVVLGCTHYPFVKRQILEALQYTPAVYDGGNGTARETLHQLTMHSIVSHSVSKGTIEFLNSDVGEIELSRQLFAAISKGKN</sequence>
<proteinExistence type="inferred from homology"/>
<evidence type="ECO:0000256" key="6">
    <source>
        <dbReference type="ARBA" id="ARBA00023316"/>
    </source>
</evidence>
<accession>D4RYA6</accession>
<keyword evidence="9" id="KW-1185">Reference proteome</keyword>
<dbReference type="InterPro" id="IPR001920">
    <property type="entry name" value="Asp/Glu_race"/>
</dbReference>
<dbReference type="GO" id="GO:0008360">
    <property type="term" value="P:regulation of cell shape"/>
    <property type="evidence" value="ECO:0007669"/>
    <property type="project" value="UniProtKB-KW"/>
</dbReference>
<dbReference type="PANTHER" id="PTHR21198:SF3">
    <property type="entry name" value="GLUTAMATE RACEMASE"/>
    <property type="match status" value="1"/>
</dbReference>
<feature type="binding site" evidence="7">
    <location>
        <begin position="63"/>
        <end position="64"/>
    </location>
    <ligand>
        <name>substrate</name>
    </ligand>
</feature>
<evidence type="ECO:0000256" key="4">
    <source>
        <dbReference type="ARBA" id="ARBA00022984"/>
    </source>
</evidence>
<reference evidence="8 9" key="1">
    <citation type="submission" date="2010-02" db="EMBL/GenBank/DDBJ databases">
        <authorList>
            <person name="Weinstock G."/>
            <person name="Sodergren E."/>
            <person name="Clifton S."/>
            <person name="Fulton L."/>
            <person name="Fulton B."/>
            <person name="Courtney L."/>
            <person name="Fronick C."/>
            <person name="Harrison M."/>
            <person name="Strong C."/>
            <person name="Farmer C."/>
            <person name="Delahaunty K."/>
            <person name="Markovic C."/>
            <person name="Hall O."/>
            <person name="Minx P."/>
            <person name="Tomlinson C."/>
            <person name="Mitreva M."/>
            <person name="Nelson J."/>
            <person name="Hou S."/>
            <person name="Wollam A."/>
            <person name="Pepin K.H."/>
            <person name="Johnson M."/>
            <person name="Bhonagiri V."/>
            <person name="Zhang X."/>
            <person name="Suruliraj S."/>
            <person name="Warren W."/>
            <person name="Chinwalla A."/>
            <person name="Mardis E.R."/>
            <person name="Wilson R.K."/>
        </authorList>
    </citation>
    <scope>NUCLEOTIDE SEQUENCE [LARGE SCALE GENOMIC DNA]</scope>
    <source>
        <strain evidence="8 9">DSM 2876</strain>
    </source>
</reference>
<dbReference type="Pfam" id="PF01177">
    <property type="entry name" value="Asp_Glu_race"/>
    <property type="match status" value="1"/>
</dbReference>
<comment type="similarity">
    <text evidence="7">Belongs to the aspartate/glutamate racemases family.</text>
</comment>
<dbReference type="EMBL" id="ABWN01000022">
    <property type="protein sequence ID" value="EFF69006.1"/>
    <property type="molecule type" value="Genomic_DNA"/>
</dbReference>
<dbReference type="EC" id="5.1.1.3" evidence="2 7"/>
<evidence type="ECO:0000256" key="3">
    <source>
        <dbReference type="ARBA" id="ARBA00022960"/>
    </source>
</evidence>
<name>D4RYA6_9FIRM</name>
<evidence type="ECO:0000256" key="1">
    <source>
        <dbReference type="ARBA" id="ARBA00001602"/>
    </source>
</evidence>
<feature type="active site" description="Proton donor/acceptor" evidence="7">
    <location>
        <position position="205"/>
    </location>
</feature>
<dbReference type="PANTHER" id="PTHR21198">
    <property type="entry name" value="GLUTAMATE RACEMASE"/>
    <property type="match status" value="1"/>
</dbReference>
<feature type="active site" description="Proton donor/acceptor" evidence="7">
    <location>
        <position position="94"/>
    </location>
</feature>
<keyword evidence="4 7" id="KW-0573">Peptidoglycan synthesis</keyword>
<evidence type="ECO:0000313" key="9">
    <source>
        <dbReference type="Proteomes" id="UP000006238"/>
    </source>
</evidence>
<dbReference type="NCBIfam" id="TIGR00067">
    <property type="entry name" value="glut_race"/>
    <property type="match status" value="1"/>
</dbReference>
<dbReference type="GO" id="GO:0009252">
    <property type="term" value="P:peptidoglycan biosynthetic process"/>
    <property type="evidence" value="ECO:0007669"/>
    <property type="project" value="UniProtKB-UniRule"/>
</dbReference>
<organism evidence="8 9">
    <name type="scientific">Eshraghiella crossota DSM 2876</name>
    <dbReference type="NCBI Taxonomy" id="511680"/>
    <lineage>
        <taxon>Bacteria</taxon>
        <taxon>Bacillati</taxon>
        <taxon>Bacillota</taxon>
        <taxon>Clostridia</taxon>
        <taxon>Lachnospirales</taxon>
        <taxon>Lachnospiraceae</taxon>
        <taxon>Eshraghiella</taxon>
    </lineage>
</organism>
<evidence type="ECO:0000256" key="5">
    <source>
        <dbReference type="ARBA" id="ARBA00023235"/>
    </source>
</evidence>
<comment type="pathway">
    <text evidence="7">Cell wall biogenesis; peptidoglycan biosynthesis.</text>
</comment>
<comment type="function">
    <text evidence="7">Provides the (R)-glutamate required for cell wall biosynthesis.</text>
</comment>
<feature type="binding site" evidence="7">
    <location>
        <begin position="206"/>
        <end position="207"/>
    </location>
    <ligand>
        <name>substrate</name>
    </ligand>
</feature>
<dbReference type="eggNOG" id="COG0796">
    <property type="taxonomic scope" value="Bacteria"/>
</dbReference>